<dbReference type="Proteomes" id="UP000887116">
    <property type="component" value="Unassembled WGS sequence"/>
</dbReference>
<organism evidence="1 2">
    <name type="scientific">Trichonephila clavata</name>
    <name type="common">Joro spider</name>
    <name type="synonym">Nephila clavata</name>
    <dbReference type="NCBI Taxonomy" id="2740835"/>
    <lineage>
        <taxon>Eukaryota</taxon>
        <taxon>Metazoa</taxon>
        <taxon>Ecdysozoa</taxon>
        <taxon>Arthropoda</taxon>
        <taxon>Chelicerata</taxon>
        <taxon>Arachnida</taxon>
        <taxon>Araneae</taxon>
        <taxon>Araneomorphae</taxon>
        <taxon>Entelegynae</taxon>
        <taxon>Araneoidea</taxon>
        <taxon>Nephilidae</taxon>
        <taxon>Trichonephila</taxon>
    </lineage>
</organism>
<gene>
    <name evidence="1" type="ORF">TNCT_685931</name>
</gene>
<protein>
    <submittedName>
        <fullName evidence="1">Uncharacterized protein</fullName>
    </submittedName>
</protein>
<keyword evidence="2" id="KW-1185">Reference proteome</keyword>
<dbReference type="AlphaFoldDB" id="A0A8X6GDX2"/>
<proteinExistence type="predicted"/>
<sequence length="67" mass="7646">MLLEIALIYPDSIRDTPESSVGMINGKLEFDRGKSFMFKVKWKEQIKKGVSDVSLGNCEFVFKFVVV</sequence>
<evidence type="ECO:0000313" key="1">
    <source>
        <dbReference type="EMBL" id="GFR02008.1"/>
    </source>
</evidence>
<reference evidence="1" key="1">
    <citation type="submission" date="2020-07" db="EMBL/GenBank/DDBJ databases">
        <title>Multicomponent nature underlies the extraordinary mechanical properties of spider dragline silk.</title>
        <authorList>
            <person name="Kono N."/>
            <person name="Nakamura H."/>
            <person name="Mori M."/>
            <person name="Yoshida Y."/>
            <person name="Ohtoshi R."/>
            <person name="Malay A.D."/>
            <person name="Moran D.A.P."/>
            <person name="Tomita M."/>
            <person name="Numata K."/>
            <person name="Arakawa K."/>
        </authorList>
    </citation>
    <scope>NUCLEOTIDE SEQUENCE</scope>
</reference>
<dbReference type="EMBL" id="BMAO01025348">
    <property type="protein sequence ID" value="GFR02008.1"/>
    <property type="molecule type" value="Genomic_DNA"/>
</dbReference>
<comment type="caution">
    <text evidence="1">The sequence shown here is derived from an EMBL/GenBank/DDBJ whole genome shotgun (WGS) entry which is preliminary data.</text>
</comment>
<evidence type="ECO:0000313" key="2">
    <source>
        <dbReference type="Proteomes" id="UP000887116"/>
    </source>
</evidence>
<accession>A0A8X6GDX2</accession>
<name>A0A8X6GDX2_TRICU</name>